<reference evidence="2 3" key="1">
    <citation type="submission" date="2022-09" db="EMBL/GenBank/DDBJ databases">
        <title>Interaction between co-microsymbionts with complementary sets of symbiotic genes in legume-rhizobium systems.</title>
        <authorList>
            <person name="Safronova V."/>
            <person name="Sazanova A."/>
            <person name="Afonin A."/>
            <person name="Chirak E."/>
        </authorList>
    </citation>
    <scope>NUCLEOTIDE SEQUENCE [LARGE SCALE GENOMIC DNA]</scope>
    <source>
        <strain evidence="2 3">A18/4-1</strain>
    </source>
</reference>
<keyword evidence="3" id="KW-1185">Reference proteome</keyword>
<evidence type="ECO:0000313" key="2">
    <source>
        <dbReference type="EMBL" id="UXN71722.1"/>
    </source>
</evidence>
<dbReference type="InterPro" id="IPR011009">
    <property type="entry name" value="Kinase-like_dom_sf"/>
</dbReference>
<proteinExistence type="predicted"/>
<name>A0ABY6CHK8_9HYPH</name>
<dbReference type="PROSITE" id="PS50011">
    <property type="entry name" value="PROTEIN_KINASE_DOM"/>
    <property type="match status" value="1"/>
</dbReference>
<evidence type="ECO:0000259" key="1">
    <source>
        <dbReference type="PROSITE" id="PS50011"/>
    </source>
</evidence>
<dbReference type="SUPFAM" id="SSF56112">
    <property type="entry name" value="Protein kinase-like (PK-like)"/>
    <property type="match status" value="1"/>
</dbReference>
<dbReference type="EMBL" id="CP104965">
    <property type="protein sequence ID" value="UXN71722.1"/>
    <property type="molecule type" value="Genomic_DNA"/>
</dbReference>
<evidence type="ECO:0000313" key="3">
    <source>
        <dbReference type="Proteomes" id="UP001061862"/>
    </source>
</evidence>
<gene>
    <name evidence="2" type="ORF">N8A98_11285</name>
</gene>
<sequence>MVAEDLAVLRALGAPEAPRLGEGGEARVYALGDRQVLRLLRPGASSDQQIARAELLAEIAAGRGAIAFATPEVERITEIEGRVAVVERLLPGIPFSQALAVAQGEERQQLLLGYLDVASQIGDIAVKRDFFGDLGSERAIRRASYRDYLQARLEMTRALPGPLSHLPIETIEGMPDCSSASLVHFDIFPGNVLVDAGRVSAVIDFGATSMIADRRLDCWSAVAYLDAELSPDANPGDRALALDWLEQRGLAADFAAARGWIASYWCFAHDDPKVSAWCSRILAP</sequence>
<dbReference type="RefSeq" id="WP_262171410.1">
    <property type="nucleotide sequence ID" value="NZ_CP104965.1"/>
</dbReference>
<accession>A0ABY6CHK8</accession>
<dbReference type="InterPro" id="IPR002575">
    <property type="entry name" value="Aminoglycoside_PTrfase"/>
</dbReference>
<dbReference type="InterPro" id="IPR000719">
    <property type="entry name" value="Prot_kinase_dom"/>
</dbReference>
<organism evidence="2 3">
    <name type="scientific">Devosia neptuniae</name>
    <dbReference type="NCBI Taxonomy" id="191302"/>
    <lineage>
        <taxon>Bacteria</taxon>
        <taxon>Pseudomonadati</taxon>
        <taxon>Pseudomonadota</taxon>
        <taxon>Alphaproteobacteria</taxon>
        <taxon>Hyphomicrobiales</taxon>
        <taxon>Devosiaceae</taxon>
        <taxon>Devosia</taxon>
    </lineage>
</organism>
<dbReference type="Gene3D" id="3.90.1200.10">
    <property type="match status" value="1"/>
</dbReference>
<dbReference type="Pfam" id="PF01636">
    <property type="entry name" value="APH"/>
    <property type="match status" value="1"/>
</dbReference>
<protein>
    <submittedName>
        <fullName evidence="2">Aminoglycoside phosphotransferase family protein</fullName>
    </submittedName>
</protein>
<feature type="domain" description="Protein kinase" evidence="1">
    <location>
        <begin position="14"/>
        <end position="284"/>
    </location>
</feature>
<dbReference type="Proteomes" id="UP001061862">
    <property type="component" value="Chromosome"/>
</dbReference>